<evidence type="ECO:0000313" key="2">
    <source>
        <dbReference type="EMBL" id="KAF2818391.1"/>
    </source>
</evidence>
<evidence type="ECO:0000313" key="3">
    <source>
        <dbReference type="Proteomes" id="UP000799424"/>
    </source>
</evidence>
<dbReference type="Pfam" id="PF06985">
    <property type="entry name" value="HET"/>
    <property type="match status" value="1"/>
</dbReference>
<reference evidence="2" key="1">
    <citation type="journal article" date="2020" name="Stud. Mycol.">
        <title>101 Dothideomycetes genomes: a test case for predicting lifestyles and emergence of pathogens.</title>
        <authorList>
            <person name="Haridas S."/>
            <person name="Albert R."/>
            <person name="Binder M."/>
            <person name="Bloem J."/>
            <person name="Labutti K."/>
            <person name="Salamov A."/>
            <person name="Andreopoulos B."/>
            <person name="Baker S."/>
            <person name="Barry K."/>
            <person name="Bills G."/>
            <person name="Bluhm B."/>
            <person name="Cannon C."/>
            <person name="Castanera R."/>
            <person name="Culley D."/>
            <person name="Daum C."/>
            <person name="Ezra D."/>
            <person name="Gonzalez J."/>
            <person name="Henrissat B."/>
            <person name="Kuo A."/>
            <person name="Liang C."/>
            <person name="Lipzen A."/>
            <person name="Lutzoni F."/>
            <person name="Magnuson J."/>
            <person name="Mondo S."/>
            <person name="Nolan M."/>
            <person name="Ohm R."/>
            <person name="Pangilinan J."/>
            <person name="Park H.-J."/>
            <person name="Ramirez L."/>
            <person name="Alfaro M."/>
            <person name="Sun H."/>
            <person name="Tritt A."/>
            <person name="Yoshinaga Y."/>
            <person name="Zwiers L.-H."/>
            <person name="Turgeon B."/>
            <person name="Goodwin S."/>
            <person name="Spatafora J."/>
            <person name="Crous P."/>
            <person name="Grigoriev I."/>
        </authorList>
    </citation>
    <scope>NUCLEOTIDE SEQUENCE</scope>
    <source>
        <strain evidence="2">CBS 113818</strain>
    </source>
</reference>
<dbReference type="OrthoDB" id="2958217at2759"/>
<name>A0A6A6ZBB3_9PLEO</name>
<evidence type="ECO:0000259" key="1">
    <source>
        <dbReference type="Pfam" id="PF06985"/>
    </source>
</evidence>
<dbReference type="EMBL" id="MU006253">
    <property type="protein sequence ID" value="KAF2818391.1"/>
    <property type="molecule type" value="Genomic_DNA"/>
</dbReference>
<feature type="domain" description="Heterokaryon incompatibility" evidence="1">
    <location>
        <begin position="161"/>
        <end position="310"/>
    </location>
</feature>
<proteinExistence type="predicted"/>
<dbReference type="AlphaFoldDB" id="A0A6A6ZBB3"/>
<dbReference type="PANTHER" id="PTHR33112">
    <property type="entry name" value="DOMAIN PROTEIN, PUTATIVE-RELATED"/>
    <property type="match status" value="1"/>
</dbReference>
<sequence>MPIARGHPICESRWGAEYVACIHCGCEKCGLAVEFVKLRFQPWFMQSDIHITFSEDVGFQNTFTVEVSTAPWTKYRFDIYKTPNHDFSLLPASSRKATRVDTSSPQSLGRAKVCLGECLQNHKCSIRKPEDTVLPRRVLDLQASNPSRISLYKTNDQKSIYACLSHRLGTSQPLRTVTTNKSRQCSGICEDELPRTFLDAIAVARYLDIRYVWIDSLCIVQDDSIDWKHEASLLAQTYSGAIITMAATASDGATSGLFRLNSGVVDRELSAVTGDSDHEGSFITGEELEKGRLHGFAGRPELLTRGWPLQKRLLSPRILHFNKEIVFECNRQLLCECPKVNQFELPPFLAPKNTCDESKLQVLNIPELYKQWRFILKQYSTMRLTFDSDVLPAISGLARNFHKYRGGNYAPGLWESQLLQELTWISTTTESCTRRDPWVAPTFS</sequence>
<protein>
    <submittedName>
        <fullName evidence="2">HET-domain-containing protein</fullName>
    </submittedName>
</protein>
<dbReference type="PANTHER" id="PTHR33112:SF9">
    <property type="entry name" value="HETEROKARYON INCOMPATIBILITY DOMAIN-CONTAINING PROTEIN"/>
    <property type="match status" value="1"/>
</dbReference>
<dbReference type="InterPro" id="IPR010730">
    <property type="entry name" value="HET"/>
</dbReference>
<keyword evidence="3" id="KW-1185">Reference proteome</keyword>
<organism evidence="2 3">
    <name type="scientific">Ophiobolus disseminans</name>
    <dbReference type="NCBI Taxonomy" id="1469910"/>
    <lineage>
        <taxon>Eukaryota</taxon>
        <taxon>Fungi</taxon>
        <taxon>Dikarya</taxon>
        <taxon>Ascomycota</taxon>
        <taxon>Pezizomycotina</taxon>
        <taxon>Dothideomycetes</taxon>
        <taxon>Pleosporomycetidae</taxon>
        <taxon>Pleosporales</taxon>
        <taxon>Pleosporineae</taxon>
        <taxon>Phaeosphaeriaceae</taxon>
        <taxon>Ophiobolus</taxon>
    </lineage>
</organism>
<dbReference type="Proteomes" id="UP000799424">
    <property type="component" value="Unassembled WGS sequence"/>
</dbReference>
<gene>
    <name evidence="2" type="ORF">CC86DRAFT_158760</name>
</gene>
<accession>A0A6A6ZBB3</accession>